<proteinExistence type="predicted"/>
<evidence type="ECO:0000256" key="1">
    <source>
        <dbReference type="SAM" id="MobiDB-lite"/>
    </source>
</evidence>
<keyword evidence="3" id="KW-0067">ATP-binding</keyword>
<dbReference type="AlphaFoldDB" id="A0AAV4AFM1"/>
<comment type="caution">
    <text evidence="3">The sequence shown here is derived from an EMBL/GenBank/DDBJ whole genome shotgun (WGS) entry which is preliminary data.</text>
</comment>
<feature type="compositionally biased region" description="Basic residues" evidence="1">
    <location>
        <begin position="137"/>
        <end position="147"/>
    </location>
</feature>
<protein>
    <submittedName>
        <fullName evidence="3">Pre-mRNA-splicing factor ATP-dependent RNA helicase dhx15</fullName>
    </submittedName>
</protein>
<sequence>MMDYIYATLFLDGPPSRRSRPRSLCARCGGIAQDETLLSTRPRSSDRGPCNLSIEVDGREGRQGRRRHSSTGRDSNGRGNNPLYCYVVSTDNGQKAAGSATTYRESFRSPPPEELRSRKIRSLPSSPITESVSSSRAQRKASARQKSAHSNSKVDPVDDDSPPLIKQTDCSPSLISLLNNENSQEVSRPAKGRGDSTAAAKGKTHQPLWTEAGDAPLPAPSKRRSAKGLAHQPLWSDKNDEPVAVPALRRSAKGLTHQPLWSDGSDAPPPAPTPRRSAKGLSHQPLWTADAPDAAPVRVSRRAASRSVSESEAAPAAGIKTQPQPNMSNNLMTWVS</sequence>
<keyword evidence="4" id="KW-1185">Reference proteome</keyword>
<feature type="region of interest" description="Disordered" evidence="1">
    <location>
        <begin position="38"/>
        <end position="336"/>
    </location>
</feature>
<feature type="domain" description="Cytochrome oxidase subunit II copper A binding" evidence="2">
    <location>
        <begin position="273"/>
        <end position="336"/>
    </location>
</feature>
<dbReference type="PROSITE" id="PS50857">
    <property type="entry name" value="COX2_CUA"/>
    <property type="match status" value="1"/>
</dbReference>
<feature type="compositionally biased region" description="Polar residues" evidence="1">
    <location>
        <begin position="89"/>
        <end position="104"/>
    </location>
</feature>
<dbReference type="GO" id="GO:0004386">
    <property type="term" value="F:helicase activity"/>
    <property type="evidence" value="ECO:0007669"/>
    <property type="project" value="UniProtKB-KW"/>
</dbReference>
<feature type="compositionally biased region" description="Polar residues" evidence="1">
    <location>
        <begin position="168"/>
        <end position="186"/>
    </location>
</feature>
<evidence type="ECO:0000313" key="3">
    <source>
        <dbReference type="EMBL" id="GFO06068.1"/>
    </source>
</evidence>
<feature type="compositionally biased region" description="Basic and acidic residues" evidence="1">
    <location>
        <begin position="105"/>
        <end position="117"/>
    </location>
</feature>
<keyword evidence="3" id="KW-0547">Nucleotide-binding</keyword>
<dbReference type="EMBL" id="BLXT01003760">
    <property type="protein sequence ID" value="GFO06068.1"/>
    <property type="molecule type" value="Genomic_DNA"/>
</dbReference>
<keyword evidence="3" id="KW-0378">Hydrolase</keyword>
<dbReference type="Proteomes" id="UP000735302">
    <property type="component" value="Unassembled WGS sequence"/>
</dbReference>
<accession>A0AAV4AFM1</accession>
<evidence type="ECO:0000313" key="4">
    <source>
        <dbReference type="Proteomes" id="UP000735302"/>
    </source>
</evidence>
<feature type="compositionally biased region" description="Low complexity" evidence="1">
    <location>
        <begin position="122"/>
        <end position="136"/>
    </location>
</feature>
<dbReference type="GO" id="GO:0005507">
    <property type="term" value="F:copper ion binding"/>
    <property type="evidence" value="ECO:0007669"/>
    <property type="project" value="InterPro"/>
</dbReference>
<name>A0AAV4AFM1_9GAST</name>
<dbReference type="GO" id="GO:0004129">
    <property type="term" value="F:cytochrome-c oxidase activity"/>
    <property type="evidence" value="ECO:0007669"/>
    <property type="project" value="InterPro"/>
</dbReference>
<organism evidence="3 4">
    <name type="scientific">Plakobranchus ocellatus</name>
    <dbReference type="NCBI Taxonomy" id="259542"/>
    <lineage>
        <taxon>Eukaryota</taxon>
        <taxon>Metazoa</taxon>
        <taxon>Spiralia</taxon>
        <taxon>Lophotrochozoa</taxon>
        <taxon>Mollusca</taxon>
        <taxon>Gastropoda</taxon>
        <taxon>Heterobranchia</taxon>
        <taxon>Euthyneura</taxon>
        <taxon>Panpulmonata</taxon>
        <taxon>Sacoglossa</taxon>
        <taxon>Placobranchoidea</taxon>
        <taxon>Plakobranchidae</taxon>
        <taxon>Plakobranchus</taxon>
    </lineage>
</organism>
<feature type="compositionally biased region" description="Polar residues" evidence="1">
    <location>
        <begin position="321"/>
        <end position="336"/>
    </location>
</feature>
<dbReference type="GO" id="GO:0016020">
    <property type="term" value="C:membrane"/>
    <property type="evidence" value="ECO:0007669"/>
    <property type="project" value="InterPro"/>
</dbReference>
<gene>
    <name evidence="3" type="ORF">PoB_003257300</name>
</gene>
<evidence type="ECO:0000259" key="2">
    <source>
        <dbReference type="PROSITE" id="PS50857"/>
    </source>
</evidence>
<dbReference type="InterPro" id="IPR002429">
    <property type="entry name" value="CcO_II-like_C"/>
</dbReference>
<feature type="compositionally biased region" description="Low complexity" evidence="1">
    <location>
        <begin position="305"/>
        <end position="317"/>
    </location>
</feature>
<reference evidence="3 4" key="1">
    <citation type="journal article" date="2021" name="Elife">
        <title>Chloroplast acquisition without the gene transfer in kleptoplastic sea slugs, Plakobranchus ocellatus.</title>
        <authorList>
            <person name="Maeda T."/>
            <person name="Takahashi S."/>
            <person name="Yoshida T."/>
            <person name="Shimamura S."/>
            <person name="Takaki Y."/>
            <person name="Nagai Y."/>
            <person name="Toyoda A."/>
            <person name="Suzuki Y."/>
            <person name="Arimoto A."/>
            <person name="Ishii H."/>
            <person name="Satoh N."/>
            <person name="Nishiyama T."/>
            <person name="Hasebe M."/>
            <person name="Maruyama T."/>
            <person name="Minagawa J."/>
            <person name="Obokata J."/>
            <person name="Shigenobu S."/>
        </authorList>
    </citation>
    <scope>NUCLEOTIDE SEQUENCE [LARGE SCALE GENOMIC DNA]</scope>
</reference>
<keyword evidence="3" id="KW-0347">Helicase</keyword>